<dbReference type="SMART" id="SM00179">
    <property type="entry name" value="EGF_CA"/>
    <property type="match status" value="1"/>
</dbReference>
<feature type="domain" description="EGF-like" evidence="6">
    <location>
        <begin position="219"/>
        <end position="255"/>
    </location>
</feature>
<dbReference type="CDD" id="cd00054">
    <property type="entry name" value="EGF_CA"/>
    <property type="match status" value="1"/>
</dbReference>
<keyword evidence="1 5" id="KW-0245">EGF-like domain</keyword>
<evidence type="ECO:0000256" key="4">
    <source>
        <dbReference type="ARBA" id="ARBA00023157"/>
    </source>
</evidence>
<dbReference type="SUPFAM" id="SSF57196">
    <property type="entry name" value="EGF/Laminin"/>
    <property type="match status" value="1"/>
</dbReference>
<reference evidence="7 8" key="1">
    <citation type="submission" date="2021-06" db="EMBL/GenBank/DDBJ databases">
        <title>Caerostris extrusa draft genome.</title>
        <authorList>
            <person name="Kono N."/>
            <person name="Arakawa K."/>
        </authorList>
    </citation>
    <scope>NUCLEOTIDE SEQUENCE [LARGE SCALE GENOMIC DNA]</scope>
</reference>
<protein>
    <recommendedName>
        <fullName evidence="6">EGF-like domain-containing protein</fullName>
    </recommendedName>
</protein>
<keyword evidence="8" id="KW-1185">Reference proteome</keyword>
<dbReference type="PANTHER" id="PTHR24050:SF28">
    <property type="entry name" value="UROMODULIN-LIKE"/>
    <property type="match status" value="1"/>
</dbReference>
<dbReference type="InterPro" id="IPR000152">
    <property type="entry name" value="EGF-type_Asp/Asn_hydroxyl_site"/>
</dbReference>
<evidence type="ECO:0000259" key="6">
    <source>
        <dbReference type="PROSITE" id="PS50026"/>
    </source>
</evidence>
<dbReference type="PANTHER" id="PTHR24050">
    <property type="entry name" value="PA14 DOMAIN-CONTAINING PROTEIN"/>
    <property type="match status" value="1"/>
</dbReference>
<evidence type="ECO:0000256" key="1">
    <source>
        <dbReference type="ARBA" id="ARBA00022536"/>
    </source>
</evidence>
<dbReference type="GO" id="GO:0005509">
    <property type="term" value="F:calcium ion binding"/>
    <property type="evidence" value="ECO:0007669"/>
    <property type="project" value="InterPro"/>
</dbReference>
<feature type="domain" description="EGF-like" evidence="6">
    <location>
        <begin position="68"/>
        <end position="105"/>
    </location>
</feature>
<sequence>MIKCDCGTEGQCKFEEGSQKCQCNTGFADNKGTCEKCDCGTDGQCIFKDGVKKCECDTGFADNEGTCEKPCTVDKDCNYGGTCGIVVNDAKFCDCKPGLKGGKCDTIVDCDGKYKNCTGEKGNCTYNVEEEEAVCECKDNKKLDDKENICKECICGANANQCSFESGKKKCDCKDGYSQKVGTCEECTCGEKGIECSFKGEVKTCVCEEGYGDKKGTCTEKCQDDEECENGGACKGKDDNKFCECGVELTGAKCEIVLSCKTGIYKNCKGDNGTCSYDVEKKAAKCECTDKNKKLHDKENICKECDCGENGKCSFVEGNKRCVCDDNYKEKVTDGKCHECNCGTQGTCKFELEKKICTCKANYTEKEGTCQECNCGINGKCSFETDGGRKCNCYAKFSEDDDGVCQKCDCGRFGECYFEGGKKACKCNDNYKEYRGACKECNCGEGGECSFKPDGTSECDCYKGYAIKTKGGKSTCTATCEEDKDCNGRGSCKGEKEKSRFCECTSAFEGDKCEVIKECKSEKFQKCVKSEGTCELGEKNKAFCNCGSKQLDTTKDICREKCSKDDECKNGAKCVTDLCGCKLGTSGDKCEIIDNCKDLQCENKNASCDYDEEKQNGVCNCLDINYYFEERECKPKWCRDNPCSPDDSTCKFENGVGTCKCNKAEHYYDYSARSCKGIDKCIGKKCDDDKVCENGECKCKSGFKENEGKKCEREKACEKKPSPCFGGATCIEGEAGKVICQCSKESDFYNAKTKKCEDGSCVLPNHKVNCTAGCPSGMTIKDGDCVAPEEKKCSKVCGPLGWCIKKNDKEVCVCVPTYAKLIAEKCVLETSKVCPTNDVNKDDPTKCNCTGGYKFAANGITCEKKACSDSDVKEECSSSGAVACFDEWKKTATYRCACDEGSEMINKVCSDQCSKEDIKTACATSGRLCFSGACKCPPTFTFNEQKKICEDRDGPVEFMLRNLPVVSTKYVNNKYVNKVRLNKDIGESMMKAIINLEYVHLFNYKIEDGVLKCNVWLQFKSAGLLADFNSTAEVSRWKYQIKKEDNKIILPPALLLGDSYESTATVEELSFCSDSVKLSLCGKNTDCKEGKKCECKKGYRAVDSTIKMSASGKVTVICEDIDECLEETHKCTGNSTCQNTPGDYFCKCKPGYKKESGDPDALDQTACNSKKHFVAFIYTALLEGNIYL</sequence>
<keyword evidence="4 5" id="KW-1015">Disulfide bond</keyword>
<dbReference type="InterPro" id="IPR052235">
    <property type="entry name" value="Nephronectin_domain"/>
</dbReference>
<keyword evidence="2" id="KW-0732">Signal</keyword>
<dbReference type="PROSITE" id="PS00022">
    <property type="entry name" value="EGF_1"/>
    <property type="match status" value="3"/>
</dbReference>
<dbReference type="AlphaFoldDB" id="A0AAV4XSJ1"/>
<feature type="disulfide bond" evidence="5">
    <location>
        <begin position="245"/>
        <end position="254"/>
    </location>
</feature>
<dbReference type="SMART" id="SM00181">
    <property type="entry name" value="EGF"/>
    <property type="match status" value="19"/>
</dbReference>
<feature type="domain" description="EGF-like" evidence="6">
    <location>
        <begin position="1120"/>
        <end position="1158"/>
    </location>
</feature>
<dbReference type="Proteomes" id="UP001054945">
    <property type="component" value="Unassembled WGS sequence"/>
</dbReference>
<organism evidence="7 8">
    <name type="scientific">Caerostris extrusa</name>
    <name type="common">Bark spider</name>
    <name type="synonym">Caerostris bankana</name>
    <dbReference type="NCBI Taxonomy" id="172846"/>
    <lineage>
        <taxon>Eukaryota</taxon>
        <taxon>Metazoa</taxon>
        <taxon>Ecdysozoa</taxon>
        <taxon>Arthropoda</taxon>
        <taxon>Chelicerata</taxon>
        <taxon>Arachnida</taxon>
        <taxon>Araneae</taxon>
        <taxon>Araneomorphae</taxon>
        <taxon>Entelegynae</taxon>
        <taxon>Araneoidea</taxon>
        <taxon>Araneidae</taxon>
        <taxon>Caerostris</taxon>
    </lineage>
</organism>
<feature type="disulfide bond" evidence="5">
    <location>
        <begin position="95"/>
        <end position="104"/>
    </location>
</feature>
<evidence type="ECO:0000313" key="8">
    <source>
        <dbReference type="Proteomes" id="UP001054945"/>
    </source>
</evidence>
<name>A0AAV4XSJ1_CAEEX</name>
<dbReference type="InterPro" id="IPR000742">
    <property type="entry name" value="EGF"/>
</dbReference>
<dbReference type="Gene3D" id="2.10.25.10">
    <property type="entry name" value="Laminin"/>
    <property type="match status" value="2"/>
</dbReference>
<proteinExistence type="predicted"/>
<evidence type="ECO:0000256" key="3">
    <source>
        <dbReference type="ARBA" id="ARBA00022737"/>
    </source>
</evidence>
<dbReference type="InterPro" id="IPR001881">
    <property type="entry name" value="EGF-like_Ca-bd_dom"/>
</dbReference>
<keyword evidence="3" id="KW-0677">Repeat</keyword>
<comment type="caution">
    <text evidence="5">Lacks conserved residue(s) required for the propagation of feature annotation.</text>
</comment>
<dbReference type="PROSITE" id="PS50026">
    <property type="entry name" value="EGF_3"/>
    <property type="match status" value="3"/>
</dbReference>
<dbReference type="PROSITE" id="PS00010">
    <property type="entry name" value="ASX_HYDROXYL"/>
    <property type="match status" value="1"/>
</dbReference>
<dbReference type="InterPro" id="IPR018097">
    <property type="entry name" value="EGF_Ca-bd_CS"/>
</dbReference>
<evidence type="ECO:0000256" key="2">
    <source>
        <dbReference type="ARBA" id="ARBA00022729"/>
    </source>
</evidence>
<accession>A0AAV4XSJ1</accession>
<comment type="caution">
    <text evidence="7">The sequence shown here is derived from an EMBL/GenBank/DDBJ whole genome shotgun (WGS) entry which is preliminary data.</text>
</comment>
<dbReference type="PROSITE" id="PS01187">
    <property type="entry name" value="EGF_CA"/>
    <property type="match status" value="1"/>
</dbReference>
<gene>
    <name evidence="7" type="primary">AVEN_29852_1</name>
    <name evidence="7" type="ORF">CEXT_19821</name>
</gene>
<dbReference type="EMBL" id="BPLR01018261">
    <property type="protein sequence ID" value="GIY98137.1"/>
    <property type="molecule type" value="Genomic_DNA"/>
</dbReference>
<evidence type="ECO:0000313" key="7">
    <source>
        <dbReference type="EMBL" id="GIY98137.1"/>
    </source>
</evidence>
<evidence type="ECO:0000256" key="5">
    <source>
        <dbReference type="PROSITE-ProRule" id="PRU00076"/>
    </source>
</evidence>